<reference evidence="1 2" key="1">
    <citation type="submission" date="2017-05" db="EMBL/GenBank/DDBJ databases">
        <authorList>
            <person name="Varghese N."/>
            <person name="Submissions S."/>
        </authorList>
    </citation>
    <scope>NUCLEOTIDE SEQUENCE [LARGE SCALE GENOMIC DNA]</scope>
    <source>
        <strain evidence="1 2">DSM 29734</strain>
    </source>
</reference>
<accession>A0ABY1NR74</accession>
<sequence>MTADKHTHHKKLIKAFRDASYNFSEEGVRAALGDLATSDAVFRLCHPFGDMIGPDGFFDGAYSKLLEAWPDLERRDYIVMAGSDDFDNDWVGCGGYYTGVFTGPWLDIPPTGHQVAMRYHEFFRFEDGKVVEVQALWDIPEVMMQADAWPMAPSLGREWHVPGPATADGLVAGPYDAQKGQATRQRIMDMLEHLLLHPNNPDPRAMQLEQFWHDRMSWYGPAGIGTARGVAGFRNWHQIPFLSGMPDRGQFEEETTYHFFGDGDYAAVTGWPDMIQSVTHDGWLGIAPAGKKITLKSLDFWRVENGKIRENWVLVDLLDVYRQLGVDVFGRLREFNKARSMARLNIPDGMSL</sequence>
<dbReference type="PANTHER" id="PTHR38436:SF1">
    <property type="entry name" value="ESTER CYCLASE"/>
    <property type="match status" value="1"/>
</dbReference>
<dbReference type="PANTHER" id="PTHR38436">
    <property type="entry name" value="POLYKETIDE CYCLASE SNOAL-LIKE DOMAIN"/>
    <property type="match status" value="1"/>
</dbReference>
<dbReference type="EMBL" id="FXTY01000003">
    <property type="protein sequence ID" value="SMP16139.1"/>
    <property type="molecule type" value="Genomic_DNA"/>
</dbReference>
<dbReference type="RefSeq" id="WP_283425495.1">
    <property type="nucleotide sequence ID" value="NZ_FXTY01000003.1"/>
</dbReference>
<dbReference type="Proteomes" id="UP001157961">
    <property type="component" value="Unassembled WGS sequence"/>
</dbReference>
<protein>
    <submittedName>
        <fullName evidence="1">SnoaL-like polyketide cyclase</fullName>
    </submittedName>
</protein>
<proteinExistence type="predicted"/>
<organism evidence="1 2">
    <name type="scientific">Shimia sagamensis</name>
    <dbReference type="NCBI Taxonomy" id="1566352"/>
    <lineage>
        <taxon>Bacteria</taxon>
        <taxon>Pseudomonadati</taxon>
        <taxon>Pseudomonadota</taxon>
        <taxon>Alphaproteobacteria</taxon>
        <taxon>Rhodobacterales</taxon>
        <taxon>Roseobacteraceae</taxon>
    </lineage>
</organism>
<gene>
    <name evidence="1" type="ORF">SAMN06265373_10317</name>
</gene>
<dbReference type="InterPro" id="IPR032710">
    <property type="entry name" value="NTF2-like_dom_sf"/>
</dbReference>
<dbReference type="Pfam" id="PF07366">
    <property type="entry name" value="SnoaL"/>
    <property type="match status" value="2"/>
</dbReference>
<comment type="caution">
    <text evidence="1">The sequence shown here is derived from an EMBL/GenBank/DDBJ whole genome shotgun (WGS) entry which is preliminary data.</text>
</comment>
<dbReference type="Gene3D" id="3.10.450.50">
    <property type="match status" value="2"/>
</dbReference>
<evidence type="ECO:0000313" key="2">
    <source>
        <dbReference type="Proteomes" id="UP001157961"/>
    </source>
</evidence>
<evidence type="ECO:0000313" key="1">
    <source>
        <dbReference type="EMBL" id="SMP16139.1"/>
    </source>
</evidence>
<keyword evidence="2" id="KW-1185">Reference proteome</keyword>
<dbReference type="InterPro" id="IPR009959">
    <property type="entry name" value="Cyclase_SnoaL-like"/>
</dbReference>
<dbReference type="SUPFAM" id="SSF54427">
    <property type="entry name" value="NTF2-like"/>
    <property type="match status" value="2"/>
</dbReference>
<name>A0ABY1NR74_9RHOB</name>